<evidence type="ECO:0000256" key="4">
    <source>
        <dbReference type="ARBA" id="ARBA00015388"/>
    </source>
</evidence>
<reference evidence="11" key="2">
    <citation type="submission" date="2009-11" db="EMBL/GenBank/DDBJ databases">
        <title>The Genome Sequence of Allomyces macrogynus strain ATCC 38327.</title>
        <authorList>
            <consortium name="The Broad Institute Genome Sequencing Platform"/>
            <person name="Russ C."/>
            <person name="Cuomo C."/>
            <person name="Shea T."/>
            <person name="Young S.K."/>
            <person name="Zeng Q."/>
            <person name="Koehrsen M."/>
            <person name="Haas B."/>
            <person name="Borodovsky M."/>
            <person name="Guigo R."/>
            <person name="Alvarado L."/>
            <person name="Berlin A."/>
            <person name="Borenstein D."/>
            <person name="Chen Z."/>
            <person name="Engels R."/>
            <person name="Freedman E."/>
            <person name="Gellesch M."/>
            <person name="Goldberg J."/>
            <person name="Griggs A."/>
            <person name="Gujja S."/>
            <person name="Heiman D."/>
            <person name="Hepburn T."/>
            <person name="Howarth C."/>
            <person name="Jen D."/>
            <person name="Larson L."/>
            <person name="Lewis B."/>
            <person name="Mehta T."/>
            <person name="Park D."/>
            <person name="Pearson M."/>
            <person name="Roberts A."/>
            <person name="Saif S."/>
            <person name="Shenoy N."/>
            <person name="Sisk P."/>
            <person name="Stolte C."/>
            <person name="Sykes S."/>
            <person name="Walk T."/>
            <person name="White J."/>
            <person name="Yandava C."/>
            <person name="Burger G."/>
            <person name="Gray M.W."/>
            <person name="Holland P.W.H."/>
            <person name="King N."/>
            <person name="Lang F.B.F."/>
            <person name="Roger A.J."/>
            <person name="Ruiz-Trillo I."/>
            <person name="Lander E."/>
            <person name="Nusbaum C."/>
        </authorList>
    </citation>
    <scope>NUCLEOTIDE SEQUENCE [LARGE SCALE GENOMIC DNA]</scope>
    <source>
        <strain evidence="11">ATCC 38327</strain>
    </source>
</reference>
<feature type="transmembrane region" description="Helical" evidence="8">
    <location>
        <begin position="513"/>
        <end position="536"/>
    </location>
</feature>
<keyword evidence="6 8" id="KW-1133">Transmembrane helix</keyword>
<keyword evidence="7 8" id="KW-0472">Membrane</keyword>
<dbReference type="Proteomes" id="UP000054350">
    <property type="component" value="Unassembled WGS sequence"/>
</dbReference>
<keyword evidence="5 8" id="KW-0812">Transmembrane</keyword>
<protein>
    <recommendedName>
        <fullName evidence="4 8">Protein PNS1</fullName>
    </recommendedName>
</protein>
<dbReference type="GO" id="GO:0005886">
    <property type="term" value="C:plasma membrane"/>
    <property type="evidence" value="ECO:0007669"/>
    <property type="project" value="UniProtKB-SubCell"/>
</dbReference>
<dbReference type="OrthoDB" id="44736at2759"/>
<organism evidence="10 11">
    <name type="scientific">Allomyces macrogynus (strain ATCC 38327)</name>
    <name type="common">Allomyces javanicus var. macrogynus</name>
    <dbReference type="NCBI Taxonomy" id="578462"/>
    <lineage>
        <taxon>Eukaryota</taxon>
        <taxon>Fungi</taxon>
        <taxon>Fungi incertae sedis</taxon>
        <taxon>Blastocladiomycota</taxon>
        <taxon>Blastocladiomycetes</taxon>
        <taxon>Blastocladiales</taxon>
        <taxon>Blastocladiaceae</taxon>
        <taxon>Allomyces</taxon>
    </lineage>
</organism>
<evidence type="ECO:0000313" key="10">
    <source>
        <dbReference type="EMBL" id="KNE55493.1"/>
    </source>
</evidence>
<accession>A0A0L0RYT2</accession>
<sequence>MAQQPNPYGAYQAYPPQQGTGAGGNYPQPLGGMPYAPSPTPMYPEQQPMYPMQQQGGGMPQYPPAQPYPPQQQPPPKTEPAPAPPQYGSQQVFVEQPQGSGSRFAPPKGPQDLWAACLFIVHLGAFIALAAISIPKIDFATMSLKAGATPFSGRAPASRSPQGGGIGLSKAAISAMVIGVVAAGVLSLCYLLAMRRFPKKLIKFTFFFAIAYYIAMAVLSFVLTKNIAAAVVSLIIVAIFALCYRAYRERMPFASVMLATVADVTMKYSGTVWTGIFGLVLGLGYLIFWAVSIIAFYLYFGNPTTTTSPSTGQTRTTVNAALYPIYVFSLFSWYWTSQVISNVVHVTVAGVFASFYFLSGSPTGMPSSPTWGAFKRATTTSFGSICFGSLIIALIQTTRAVLRQIAQDSDSAVGAFLACCIECLLAWIEGLVEYFNFYAFTQVAIYGKPFCRAGKDTWTMIKDRGVDAIINDSLIGNVLFFGALLLAGINVLIAWIVFAVGSAIASSATSGGALALVLICAALMGMVVFMLVASVIESGTATTFVCLAEDPQALRATKPALWDQIRATYPEAAFVNMYA</sequence>
<evidence type="ECO:0000256" key="5">
    <source>
        <dbReference type="ARBA" id="ARBA00022692"/>
    </source>
</evidence>
<feature type="transmembrane region" description="Helical" evidence="8">
    <location>
        <begin position="320"/>
        <end position="336"/>
    </location>
</feature>
<reference evidence="10 11" key="1">
    <citation type="submission" date="2009-11" db="EMBL/GenBank/DDBJ databases">
        <title>Annotation of Allomyces macrogynus ATCC 38327.</title>
        <authorList>
            <consortium name="The Broad Institute Genome Sequencing Platform"/>
            <person name="Russ C."/>
            <person name="Cuomo C."/>
            <person name="Burger G."/>
            <person name="Gray M.W."/>
            <person name="Holland P.W.H."/>
            <person name="King N."/>
            <person name="Lang F.B.F."/>
            <person name="Roger A.J."/>
            <person name="Ruiz-Trillo I."/>
            <person name="Young S.K."/>
            <person name="Zeng Q."/>
            <person name="Gargeya S."/>
            <person name="Fitzgerald M."/>
            <person name="Haas B."/>
            <person name="Abouelleil A."/>
            <person name="Alvarado L."/>
            <person name="Arachchi H.M."/>
            <person name="Berlin A."/>
            <person name="Chapman S.B."/>
            <person name="Gearin G."/>
            <person name="Goldberg J."/>
            <person name="Griggs A."/>
            <person name="Gujja S."/>
            <person name="Hansen M."/>
            <person name="Heiman D."/>
            <person name="Howarth C."/>
            <person name="Larimer J."/>
            <person name="Lui A."/>
            <person name="MacDonald P.J.P."/>
            <person name="McCowen C."/>
            <person name="Montmayeur A."/>
            <person name="Murphy C."/>
            <person name="Neiman D."/>
            <person name="Pearson M."/>
            <person name="Priest M."/>
            <person name="Roberts A."/>
            <person name="Saif S."/>
            <person name="Shea T."/>
            <person name="Sisk P."/>
            <person name="Stolte C."/>
            <person name="Sykes S."/>
            <person name="Wortman J."/>
            <person name="Nusbaum C."/>
            <person name="Birren B."/>
        </authorList>
    </citation>
    <scope>NUCLEOTIDE SEQUENCE [LARGE SCALE GENOMIC DNA]</scope>
    <source>
        <strain evidence="10 11">ATCC 38327</strain>
    </source>
</reference>
<feature type="transmembrane region" description="Helical" evidence="8">
    <location>
        <begin position="343"/>
        <end position="361"/>
    </location>
</feature>
<feature type="transmembrane region" description="Helical" evidence="8">
    <location>
        <begin position="227"/>
        <end position="247"/>
    </location>
</feature>
<feature type="transmembrane region" description="Helical" evidence="8">
    <location>
        <begin position="478"/>
        <end position="501"/>
    </location>
</feature>
<feature type="transmembrane region" description="Helical" evidence="8">
    <location>
        <begin position="113"/>
        <end position="134"/>
    </location>
</feature>
<dbReference type="VEuPathDB" id="FungiDB:AMAG_01382"/>
<dbReference type="Pfam" id="PF04515">
    <property type="entry name" value="Choline_transpo"/>
    <property type="match status" value="1"/>
</dbReference>
<dbReference type="AlphaFoldDB" id="A0A0L0RYT2"/>
<dbReference type="PANTHER" id="PTHR12385:SF4">
    <property type="entry name" value="PROTEIN PNS1"/>
    <property type="match status" value="1"/>
</dbReference>
<evidence type="ECO:0000256" key="9">
    <source>
        <dbReference type="SAM" id="MobiDB-lite"/>
    </source>
</evidence>
<evidence type="ECO:0000256" key="8">
    <source>
        <dbReference type="RuleBase" id="RU368066"/>
    </source>
</evidence>
<evidence type="ECO:0000256" key="6">
    <source>
        <dbReference type="ARBA" id="ARBA00022989"/>
    </source>
</evidence>
<feature type="compositionally biased region" description="Pro residues" evidence="9">
    <location>
        <begin position="61"/>
        <end position="85"/>
    </location>
</feature>
<proteinExistence type="inferred from homology"/>
<evidence type="ECO:0000256" key="1">
    <source>
        <dbReference type="ARBA" id="ARBA00002957"/>
    </source>
</evidence>
<feature type="region of interest" description="Disordered" evidence="9">
    <location>
        <begin position="1"/>
        <end position="88"/>
    </location>
</feature>
<feature type="transmembrane region" description="Helical" evidence="8">
    <location>
        <begin position="171"/>
        <end position="192"/>
    </location>
</feature>
<gene>
    <name evidence="10" type="ORF">AMAG_01382</name>
</gene>
<dbReference type="GO" id="GO:0022857">
    <property type="term" value="F:transmembrane transporter activity"/>
    <property type="evidence" value="ECO:0007669"/>
    <property type="project" value="UniProtKB-UniRule"/>
</dbReference>
<feature type="compositionally biased region" description="Low complexity" evidence="9">
    <location>
        <begin position="43"/>
        <end position="54"/>
    </location>
</feature>
<evidence type="ECO:0000256" key="2">
    <source>
        <dbReference type="ARBA" id="ARBA00004141"/>
    </source>
</evidence>
<feature type="transmembrane region" description="Helical" evidence="8">
    <location>
        <begin position="276"/>
        <end position="300"/>
    </location>
</feature>
<evidence type="ECO:0000256" key="7">
    <source>
        <dbReference type="ARBA" id="ARBA00023136"/>
    </source>
</evidence>
<name>A0A0L0RYT2_ALLM3</name>
<dbReference type="OMA" id="FNRWAFV"/>
<comment type="subcellular location">
    <subcellularLocation>
        <location evidence="8">Cell membrane</location>
        <topology evidence="8">Multi-pass membrane protein</topology>
    </subcellularLocation>
    <subcellularLocation>
        <location evidence="2">Membrane</location>
        <topology evidence="2">Multi-pass membrane protein</topology>
    </subcellularLocation>
</comment>
<dbReference type="EMBL" id="GG745329">
    <property type="protein sequence ID" value="KNE55493.1"/>
    <property type="molecule type" value="Genomic_DNA"/>
</dbReference>
<dbReference type="PANTHER" id="PTHR12385">
    <property type="entry name" value="CHOLINE TRANSPORTER-LIKE (SLC FAMILY 44)"/>
    <property type="match status" value="1"/>
</dbReference>
<comment type="function">
    <text evidence="1 8">Probably involved in transport through the plasma membrane.</text>
</comment>
<keyword evidence="11" id="KW-1185">Reference proteome</keyword>
<feature type="transmembrane region" description="Helical" evidence="8">
    <location>
        <begin position="381"/>
        <end position="402"/>
    </location>
</feature>
<evidence type="ECO:0000256" key="3">
    <source>
        <dbReference type="ARBA" id="ARBA00007168"/>
    </source>
</evidence>
<feature type="transmembrane region" description="Helical" evidence="8">
    <location>
        <begin position="204"/>
        <end position="221"/>
    </location>
</feature>
<dbReference type="eggNOG" id="KOG1362">
    <property type="taxonomic scope" value="Eukaryota"/>
</dbReference>
<evidence type="ECO:0000313" key="11">
    <source>
        <dbReference type="Proteomes" id="UP000054350"/>
    </source>
</evidence>
<dbReference type="InterPro" id="IPR007603">
    <property type="entry name" value="Choline_transptr-like"/>
</dbReference>
<comment type="similarity">
    <text evidence="3 8">Belongs to the CTL (choline transporter-like) family.</text>
</comment>